<dbReference type="Pfam" id="PF13462">
    <property type="entry name" value="Thioredoxin_4"/>
    <property type="match status" value="1"/>
</dbReference>
<comment type="caution">
    <text evidence="3">The sequence shown here is derived from an EMBL/GenBank/DDBJ whole genome shotgun (WGS) entry which is preliminary data.</text>
</comment>
<name>A0A411YXF4_9RHOB</name>
<proteinExistence type="predicted"/>
<dbReference type="InterPro" id="IPR050824">
    <property type="entry name" value="Thiol_disulfide_DsbA"/>
</dbReference>
<sequence>MSKKTILAASALVIAGGFGLWSMTSGNVSQTLLPVSSAQAQETAPAAEAQTVEIKDMTLGPVDAKVTLIEYASYTCPHCANFHANVFKDLKKEYIDTGKIHFVYREVYFDRYGLWAAMVARCGGDMKYFGVQEMLYKDMQAWTASDDPNVVVGNLKKIGRTAGMDDAQLDACMQDGATAQAMVDHYETMMKEYEVQGTPTLIINGTKHANMSYADLKAILDAELAKE</sequence>
<dbReference type="PANTHER" id="PTHR35891:SF3">
    <property type="entry name" value="THIOL:DISULFIDE INTERCHANGE PROTEIN DSBL"/>
    <property type="match status" value="1"/>
</dbReference>
<dbReference type="Proteomes" id="UP000284547">
    <property type="component" value="Unassembled WGS sequence"/>
</dbReference>
<evidence type="ECO:0000313" key="3">
    <source>
        <dbReference type="EMBL" id="RGP35460.1"/>
    </source>
</evidence>
<accession>A0A411YXF4</accession>
<dbReference type="AlphaFoldDB" id="A0A411YXF4"/>
<evidence type="ECO:0000313" key="4">
    <source>
        <dbReference type="Proteomes" id="UP000284547"/>
    </source>
</evidence>
<gene>
    <name evidence="3" type="ORF">D1012_19695</name>
</gene>
<dbReference type="OrthoDB" id="8478320at2"/>
<evidence type="ECO:0000259" key="2">
    <source>
        <dbReference type="PROSITE" id="PS51352"/>
    </source>
</evidence>
<dbReference type="RefSeq" id="WP_118155831.1">
    <property type="nucleotide sequence ID" value="NZ_QWEY01000015.1"/>
</dbReference>
<keyword evidence="4" id="KW-1185">Reference proteome</keyword>
<dbReference type="PANTHER" id="PTHR35891">
    <property type="entry name" value="THIOL:DISULFIDE INTERCHANGE PROTEIN DSBA"/>
    <property type="match status" value="1"/>
</dbReference>
<dbReference type="PROSITE" id="PS51352">
    <property type="entry name" value="THIOREDOXIN_2"/>
    <property type="match status" value="1"/>
</dbReference>
<dbReference type="InterPro" id="IPR012336">
    <property type="entry name" value="Thioredoxin-like_fold"/>
</dbReference>
<organism evidence="3 4">
    <name type="scientific">Pseudotabrizicola alkalilacus</name>
    <dbReference type="NCBI Taxonomy" id="2305252"/>
    <lineage>
        <taxon>Bacteria</taxon>
        <taxon>Pseudomonadati</taxon>
        <taxon>Pseudomonadota</taxon>
        <taxon>Alphaproteobacteria</taxon>
        <taxon>Rhodobacterales</taxon>
        <taxon>Paracoccaceae</taxon>
        <taxon>Pseudotabrizicola</taxon>
    </lineage>
</organism>
<dbReference type="InterPro" id="IPR013766">
    <property type="entry name" value="Thioredoxin_domain"/>
</dbReference>
<dbReference type="InterPro" id="IPR036249">
    <property type="entry name" value="Thioredoxin-like_sf"/>
</dbReference>
<feature type="domain" description="Thioredoxin" evidence="2">
    <location>
        <begin position="38"/>
        <end position="225"/>
    </location>
</feature>
<reference evidence="3 4" key="1">
    <citation type="submission" date="2018-08" db="EMBL/GenBank/DDBJ databases">
        <title>Flavobacterium tibetense sp. nov., isolated from a wetland YonghuCo on Tibetan Plateau.</title>
        <authorList>
            <person name="Phurbu D."/>
            <person name="Lu H."/>
            <person name="Xing P."/>
        </authorList>
    </citation>
    <scope>NUCLEOTIDE SEQUENCE [LARGE SCALE GENOMIC DNA]</scope>
    <source>
        <strain evidence="3 4">DJC</strain>
    </source>
</reference>
<comment type="function">
    <text evidence="1">May be required for disulfide bond formation in some proteins.</text>
</comment>
<dbReference type="SUPFAM" id="SSF52833">
    <property type="entry name" value="Thioredoxin-like"/>
    <property type="match status" value="1"/>
</dbReference>
<evidence type="ECO:0000256" key="1">
    <source>
        <dbReference type="ARBA" id="ARBA00003565"/>
    </source>
</evidence>
<dbReference type="EMBL" id="QWEY01000015">
    <property type="protein sequence ID" value="RGP35460.1"/>
    <property type="molecule type" value="Genomic_DNA"/>
</dbReference>
<dbReference type="Gene3D" id="3.40.30.10">
    <property type="entry name" value="Glutaredoxin"/>
    <property type="match status" value="1"/>
</dbReference>
<protein>
    <submittedName>
        <fullName evidence="3">DsbA family protein</fullName>
    </submittedName>
</protein>